<organism evidence="3 4">
    <name type="scientific">Paraburkholderia tuberum</name>
    <dbReference type="NCBI Taxonomy" id="157910"/>
    <lineage>
        <taxon>Bacteria</taxon>
        <taxon>Pseudomonadati</taxon>
        <taxon>Pseudomonadota</taxon>
        <taxon>Betaproteobacteria</taxon>
        <taxon>Burkholderiales</taxon>
        <taxon>Burkholderiaceae</taxon>
        <taxon>Paraburkholderia</taxon>
    </lineage>
</organism>
<sequence>MAKITFSSIAIENFGPFRERQFIDLSVTAARSVILVKALNGSGKTTLLTALQIGLYGAKGTGSSRRTEYEQLVQSLQRSDVTTNSAISIELVVDMGGGRMAVTVRREWRPQPSTFTELFSVMVDGTQDIDLTQGWEEFIGGILPPELVSLFLFDGEKIEGLANPERLPELLRRATEVFLGIGGIDVLGNDLKAVERRSMLRNKDTSAEYETARSALLDLESQEETLRGRHADLLQEQASAQNTLDQTRLALDRYMAEARRGGLAAYEQAAAIRHKVETANARVSAARSSLAEAMSDAALPLLWLGDLWVQYEHEWEADKQTRHSKLLVDEFKKRDRRLLTALSKEVPSASVEAVRNLLKRDLDLTRAAADRKSLFLLESSPQDFALRIDHARARTGEAVTSLDSARRELTRSEQALGEVPAEEQLAEILTKMQDRSQATASAEQHVARLAESIAEVQSSLNHVQTRLNAARSRLSIDFRDRSLETKGLEAALRARRALSVFKDRLLASKAHWLSDMITTEFQNLLRKRKLVSRVVVDPISYEVKIEDGKGQELPMDRLSAGERQMLAVSVLSALIKERKGRFPVVVDTPLARLDGQHRTSLIKRFFATVSHQVLVLSTDEEVEGAAHDALRPYTNKEYVLEFNDELGHTTVRNGMDRTNSLEAA</sequence>
<protein>
    <submittedName>
        <fullName evidence="3">DNA sulfur modification protein DndD</fullName>
    </submittedName>
</protein>
<dbReference type="Pfam" id="PF13476">
    <property type="entry name" value="AAA_23"/>
    <property type="match status" value="1"/>
</dbReference>
<evidence type="ECO:0000256" key="1">
    <source>
        <dbReference type="SAM" id="Coils"/>
    </source>
</evidence>
<dbReference type="Gene3D" id="3.40.50.300">
    <property type="entry name" value="P-loop containing nucleotide triphosphate hydrolases"/>
    <property type="match status" value="2"/>
</dbReference>
<name>A0A1H1DVF2_9BURK</name>
<dbReference type="InterPro" id="IPR017599">
    <property type="entry name" value="DNA_S_DndD"/>
</dbReference>
<dbReference type="EMBL" id="FNKX01000001">
    <property type="protein sequence ID" value="SDQ80239.1"/>
    <property type="molecule type" value="Genomic_DNA"/>
</dbReference>
<gene>
    <name evidence="3" type="ORF">SAMN05445850_1786</name>
</gene>
<dbReference type="AlphaFoldDB" id="A0A1H1DVF2"/>
<dbReference type="STRING" id="157910.SAMN05445850_1786"/>
<dbReference type="InterPro" id="IPR027417">
    <property type="entry name" value="P-loop_NTPase"/>
</dbReference>
<dbReference type="Proteomes" id="UP000199365">
    <property type="component" value="Unassembled WGS sequence"/>
</dbReference>
<proteinExistence type="predicted"/>
<accession>A0A1H1DVF2</accession>
<dbReference type="RefSeq" id="WP_090802705.1">
    <property type="nucleotide sequence ID" value="NZ_FNKX01000001.1"/>
</dbReference>
<dbReference type="NCBIfam" id="TIGR03185">
    <property type="entry name" value="DNA_S_dndD"/>
    <property type="match status" value="1"/>
</dbReference>
<feature type="coiled-coil region" evidence="1">
    <location>
        <begin position="202"/>
        <end position="236"/>
    </location>
</feature>
<dbReference type="SUPFAM" id="SSF52540">
    <property type="entry name" value="P-loop containing nucleoside triphosphate hydrolases"/>
    <property type="match status" value="1"/>
</dbReference>
<reference evidence="4" key="1">
    <citation type="submission" date="2016-10" db="EMBL/GenBank/DDBJ databases">
        <authorList>
            <person name="Varghese N."/>
            <person name="Submissions S."/>
        </authorList>
    </citation>
    <scope>NUCLEOTIDE SEQUENCE [LARGE SCALE GENOMIC DNA]</scope>
    <source>
        <strain evidence="4">DUS833</strain>
    </source>
</reference>
<feature type="domain" description="Rad50/SbcC-type AAA" evidence="2">
    <location>
        <begin position="8"/>
        <end position="246"/>
    </location>
</feature>
<dbReference type="InterPro" id="IPR038729">
    <property type="entry name" value="Rad50/SbcC_AAA"/>
</dbReference>
<evidence type="ECO:0000313" key="3">
    <source>
        <dbReference type="EMBL" id="SDQ80239.1"/>
    </source>
</evidence>
<dbReference type="GO" id="GO:0006302">
    <property type="term" value="P:double-strand break repair"/>
    <property type="evidence" value="ECO:0007669"/>
    <property type="project" value="InterPro"/>
</dbReference>
<dbReference type="GO" id="GO:0016887">
    <property type="term" value="F:ATP hydrolysis activity"/>
    <property type="evidence" value="ECO:0007669"/>
    <property type="project" value="InterPro"/>
</dbReference>
<dbReference type="PANTHER" id="PTHR32114:SF2">
    <property type="entry name" value="ABC TRANSPORTER ABCH.3"/>
    <property type="match status" value="1"/>
</dbReference>
<dbReference type="PANTHER" id="PTHR32114">
    <property type="entry name" value="ABC TRANSPORTER ABCH.3"/>
    <property type="match status" value="1"/>
</dbReference>
<evidence type="ECO:0000313" key="4">
    <source>
        <dbReference type="Proteomes" id="UP000199365"/>
    </source>
</evidence>
<keyword evidence="1" id="KW-0175">Coiled coil</keyword>
<evidence type="ECO:0000259" key="2">
    <source>
        <dbReference type="Pfam" id="PF13476"/>
    </source>
</evidence>
<keyword evidence="4" id="KW-1185">Reference proteome</keyword>